<evidence type="ECO:0000313" key="2">
    <source>
        <dbReference type="Proteomes" id="UP000551758"/>
    </source>
</evidence>
<reference evidence="1 2" key="1">
    <citation type="journal article" date="2020" name="Mol. Biol. Evol.">
        <title>Interspecific Gene Flow and the Evolution of Specialization in Black and White Rhinoceros.</title>
        <authorList>
            <person name="Moodley Y."/>
            <person name="Westbury M.V."/>
            <person name="Russo I.M."/>
            <person name="Gopalakrishnan S."/>
            <person name="Rakotoarivelo A."/>
            <person name="Olsen R.A."/>
            <person name="Prost S."/>
            <person name="Tunstall T."/>
            <person name="Ryder O.A."/>
            <person name="Dalen L."/>
            <person name="Bruford M.W."/>
        </authorList>
    </citation>
    <scope>NUCLEOTIDE SEQUENCE [LARGE SCALE GENOMIC DNA]</scope>
    <source>
        <strain evidence="1">SBR-YM</strain>
        <tissue evidence="1">Skin</tissue>
    </source>
</reference>
<gene>
    <name evidence="1" type="ORF">HPG69_001031</name>
</gene>
<sequence length="67" mass="7684">MKENLLETVQQMKDDAKDVRQKLAEEWKQEKPRIPMPSSVEAKRSDIAIQVQSNGSMELTKEDLALV</sequence>
<dbReference type="AlphaFoldDB" id="A0A7J7E6N6"/>
<comment type="caution">
    <text evidence="1">The sequence shown here is derived from an EMBL/GenBank/DDBJ whole genome shotgun (WGS) entry which is preliminary data.</text>
</comment>
<protein>
    <submittedName>
        <fullName evidence="1">Uncharacterized protein</fullName>
    </submittedName>
</protein>
<evidence type="ECO:0000313" key="1">
    <source>
        <dbReference type="EMBL" id="KAF5911066.1"/>
    </source>
</evidence>
<name>A0A7J7E6N6_DICBM</name>
<dbReference type="Proteomes" id="UP000551758">
    <property type="component" value="Unassembled WGS sequence"/>
</dbReference>
<accession>A0A7J7E6N6</accession>
<organism evidence="1 2">
    <name type="scientific">Diceros bicornis minor</name>
    <name type="common">South-central black rhinoceros</name>
    <dbReference type="NCBI Taxonomy" id="77932"/>
    <lineage>
        <taxon>Eukaryota</taxon>
        <taxon>Metazoa</taxon>
        <taxon>Chordata</taxon>
        <taxon>Craniata</taxon>
        <taxon>Vertebrata</taxon>
        <taxon>Euteleostomi</taxon>
        <taxon>Mammalia</taxon>
        <taxon>Eutheria</taxon>
        <taxon>Laurasiatheria</taxon>
        <taxon>Perissodactyla</taxon>
        <taxon>Rhinocerotidae</taxon>
        <taxon>Diceros</taxon>
    </lineage>
</organism>
<dbReference type="EMBL" id="JACDTQ010004046">
    <property type="protein sequence ID" value="KAF5911066.1"/>
    <property type="molecule type" value="Genomic_DNA"/>
</dbReference>
<proteinExistence type="predicted"/>
<keyword evidence="2" id="KW-1185">Reference proteome</keyword>